<sequence>MLLLMPLMERILFVDIADVESAGVDVPNVESAVVDIPDRESDVITLKFGPVRTKGRRKGQDRSSRFAKKKKLAKKNVLGEIAVVDSCDLCGVCGDVEVARGFSILGCNKATSIYFDNFNDQNPTIRQTNK</sequence>
<dbReference type="AlphaFoldDB" id="A0AAV4DN80"/>
<organism evidence="1 2">
    <name type="scientific">Plakobranchus ocellatus</name>
    <dbReference type="NCBI Taxonomy" id="259542"/>
    <lineage>
        <taxon>Eukaryota</taxon>
        <taxon>Metazoa</taxon>
        <taxon>Spiralia</taxon>
        <taxon>Lophotrochozoa</taxon>
        <taxon>Mollusca</taxon>
        <taxon>Gastropoda</taxon>
        <taxon>Heterobranchia</taxon>
        <taxon>Euthyneura</taxon>
        <taxon>Panpulmonata</taxon>
        <taxon>Sacoglossa</taxon>
        <taxon>Placobranchoidea</taxon>
        <taxon>Plakobranchidae</taxon>
        <taxon>Plakobranchus</taxon>
    </lineage>
</organism>
<dbReference type="Proteomes" id="UP000735302">
    <property type="component" value="Unassembled WGS sequence"/>
</dbReference>
<name>A0AAV4DN80_9GAST</name>
<keyword evidence="2" id="KW-1185">Reference proteome</keyword>
<accession>A0AAV4DN80</accession>
<comment type="caution">
    <text evidence="1">The sequence shown here is derived from an EMBL/GenBank/DDBJ whole genome shotgun (WGS) entry which is preliminary data.</text>
</comment>
<gene>
    <name evidence="1" type="ORF">PoB_007198500</name>
</gene>
<proteinExistence type="predicted"/>
<protein>
    <submittedName>
        <fullName evidence="1">Uncharacterized protein</fullName>
    </submittedName>
</protein>
<reference evidence="1 2" key="1">
    <citation type="journal article" date="2021" name="Elife">
        <title>Chloroplast acquisition without the gene transfer in kleptoplastic sea slugs, Plakobranchus ocellatus.</title>
        <authorList>
            <person name="Maeda T."/>
            <person name="Takahashi S."/>
            <person name="Yoshida T."/>
            <person name="Shimamura S."/>
            <person name="Takaki Y."/>
            <person name="Nagai Y."/>
            <person name="Toyoda A."/>
            <person name="Suzuki Y."/>
            <person name="Arimoto A."/>
            <person name="Ishii H."/>
            <person name="Satoh N."/>
            <person name="Nishiyama T."/>
            <person name="Hasebe M."/>
            <person name="Maruyama T."/>
            <person name="Minagawa J."/>
            <person name="Obokata J."/>
            <person name="Shigenobu S."/>
        </authorList>
    </citation>
    <scope>NUCLEOTIDE SEQUENCE [LARGE SCALE GENOMIC DNA]</scope>
</reference>
<dbReference type="EMBL" id="BLXT01008060">
    <property type="protein sequence ID" value="GFO45480.1"/>
    <property type="molecule type" value="Genomic_DNA"/>
</dbReference>
<evidence type="ECO:0000313" key="1">
    <source>
        <dbReference type="EMBL" id="GFO45480.1"/>
    </source>
</evidence>
<evidence type="ECO:0000313" key="2">
    <source>
        <dbReference type="Proteomes" id="UP000735302"/>
    </source>
</evidence>